<gene>
    <name evidence="2" type="ORF">MHYMCMPASI_01016</name>
</gene>
<evidence type="ECO:0000313" key="2">
    <source>
        <dbReference type="EMBL" id="CAG7598437.1"/>
    </source>
</evidence>
<dbReference type="Gene3D" id="4.10.520.10">
    <property type="entry name" value="IHF-like DNA-binding proteins"/>
    <property type="match status" value="1"/>
</dbReference>
<dbReference type="PANTHER" id="PTHR33175:SF2">
    <property type="entry name" value="INTEGRATION HOST FACTOR SUBUNIT ALPHA"/>
    <property type="match status" value="1"/>
</dbReference>
<dbReference type="GO" id="GO:0030527">
    <property type="term" value="F:structural constituent of chromatin"/>
    <property type="evidence" value="ECO:0007669"/>
    <property type="project" value="InterPro"/>
</dbReference>
<keyword evidence="3" id="KW-1185">Reference proteome</keyword>
<dbReference type="AlphaFoldDB" id="A0A8S4C534"/>
<comment type="caution">
    <text evidence="2">The sequence shown here is derived from an EMBL/GenBank/DDBJ whole genome shotgun (WGS) entry which is preliminary data.</text>
</comment>
<evidence type="ECO:0000313" key="3">
    <source>
        <dbReference type="Proteomes" id="UP000837675"/>
    </source>
</evidence>
<reference evidence="2" key="1">
    <citation type="submission" date="2021-06" db="EMBL/GenBank/DDBJ databases">
        <authorList>
            <person name="Nardi T."/>
            <person name="Nardi T."/>
        </authorList>
    </citation>
    <scope>NUCLEOTIDE SEQUENCE</scope>
</reference>
<dbReference type="PRINTS" id="PR01727">
    <property type="entry name" value="DNABINDINGHU"/>
</dbReference>
<dbReference type="PANTHER" id="PTHR33175">
    <property type="entry name" value="DNA-BINDING PROTEIN HU"/>
    <property type="match status" value="1"/>
</dbReference>
<dbReference type="GO" id="GO:0005829">
    <property type="term" value="C:cytosol"/>
    <property type="evidence" value="ECO:0007669"/>
    <property type="project" value="TreeGrafter"/>
</dbReference>
<dbReference type="EMBL" id="CAJVAF010000334">
    <property type="protein sequence ID" value="CAG7598437.1"/>
    <property type="molecule type" value="Genomic_DNA"/>
</dbReference>
<dbReference type="Pfam" id="PF00216">
    <property type="entry name" value="Bac_DNA_binding"/>
    <property type="match status" value="1"/>
</dbReference>
<dbReference type="Proteomes" id="UP000837675">
    <property type="component" value="Unassembled WGS sequence"/>
</dbReference>
<dbReference type="GO" id="GO:0003677">
    <property type="term" value="F:DNA binding"/>
    <property type="evidence" value="ECO:0007669"/>
    <property type="project" value="InterPro"/>
</dbReference>
<protein>
    <submittedName>
        <fullName evidence="2">Integration host factor subunit alpha</fullName>
    </submittedName>
</protein>
<name>A0A8S4C534_9ACAR</name>
<dbReference type="InterPro" id="IPR000119">
    <property type="entry name" value="Hist_DNA-bd"/>
</dbReference>
<dbReference type="SUPFAM" id="SSF47729">
    <property type="entry name" value="IHF-like DNA-binding proteins"/>
    <property type="match status" value="1"/>
</dbReference>
<dbReference type="InterPro" id="IPR010992">
    <property type="entry name" value="IHF-like_DNA-bd_dom_sf"/>
</dbReference>
<comment type="similarity">
    <text evidence="1">Belongs to the bacterial histone-like protein family.</text>
</comment>
<proteinExistence type="inferred from homology"/>
<accession>A0A8S4C534</accession>
<dbReference type="SMART" id="SM00411">
    <property type="entry name" value="BHL"/>
    <property type="match status" value="1"/>
</dbReference>
<sequence length="115" mass="13333">MKQTKQMPFLQRNTITREHLARSIRRYTSLNINKASEVVDDIIDSLLNAILNNKQVKIRLFGLFTIKKKKSRTGRNPRTMVEAEIPARDIVKFKVAPTLKKRINDNIDNIGCIKQ</sequence>
<organism evidence="2 3">
    <name type="scientific">Hyalomma marginatum</name>
    <dbReference type="NCBI Taxonomy" id="34627"/>
    <lineage>
        <taxon>Eukaryota</taxon>
        <taxon>Metazoa</taxon>
        <taxon>Ecdysozoa</taxon>
        <taxon>Arthropoda</taxon>
        <taxon>Chelicerata</taxon>
        <taxon>Arachnida</taxon>
        <taxon>Acari</taxon>
        <taxon>Parasitiformes</taxon>
        <taxon>Ixodida</taxon>
        <taxon>Ixodoidea</taxon>
        <taxon>Ixodidae</taxon>
        <taxon>Hyalomminae</taxon>
        <taxon>Hyalomma</taxon>
    </lineage>
</organism>
<evidence type="ECO:0000256" key="1">
    <source>
        <dbReference type="RuleBase" id="RU003939"/>
    </source>
</evidence>